<gene>
    <name evidence="1" type="ORF">SNEC2469_LOCUS28883</name>
</gene>
<sequence length="173" mass="18710">MSSVCGFRTGLEGRLGVESSGSRLRGLFVGSSCKEKRWPIPVNFRGMEAAHSWACSAKTLSNREVAARLVSLSARSLCPTASAATAFRVGRRCLKDLEGVLAVAMKIPRAAEAQRLRVCRTRSCTRPLVSFQNADTKQARERERLETAKERLALGGIDNAKIQKAVSADDGGD</sequence>
<evidence type="ECO:0000313" key="2">
    <source>
        <dbReference type="Proteomes" id="UP000601435"/>
    </source>
</evidence>
<dbReference type="AlphaFoldDB" id="A0A813ATB0"/>
<comment type="caution">
    <text evidence="1">The sequence shown here is derived from an EMBL/GenBank/DDBJ whole genome shotgun (WGS) entry which is preliminary data.</text>
</comment>
<feature type="non-terminal residue" evidence="1">
    <location>
        <position position="173"/>
    </location>
</feature>
<protein>
    <submittedName>
        <fullName evidence="1">Uncharacterized protein</fullName>
    </submittedName>
</protein>
<accession>A0A813ATB0</accession>
<keyword evidence="2" id="KW-1185">Reference proteome</keyword>
<name>A0A813ATB0_9DINO</name>
<evidence type="ECO:0000313" key="1">
    <source>
        <dbReference type="EMBL" id="CAE7880269.1"/>
    </source>
</evidence>
<organism evidence="1 2">
    <name type="scientific">Symbiodinium necroappetens</name>
    <dbReference type="NCBI Taxonomy" id="1628268"/>
    <lineage>
        <taxon>Eukaryota</taxon>
        <taxon>Sar</taxon>
        <taxon>Alveolata</taxon>
        <taxon>Dinophyceae</taxon>
        <taxon>Suessiales</taxon>
        <taxon>Symbiodiniaceae</taxon>
        <taxon>Symbiodinium</taxon>
    </lineage>
</organism>
<dbReference type="Proteomes" id="UP000601435">
    <property type="component" value="Unassembled WGS sequence"/>
</dbReference>
<dbReference type="OrthoDB" id="10312397at2759"/>
<reference evidence="1" key="1">
    <citation type="submission" date="2021-02" db="EMBL/GenBank/DDBJ databases">
        <authorList>
            <person name="Dougan E. K."/>
            <person name="Rhodes N."/>
            <person name="Thang M."/>
            <person name="Chan C."/>
        </authorList>
    </citation>
    <scope>NUCLEOTIDE SEQUENCE</scope>
</reference>
<proteinExistence type="predicted"/>
<dbReference type="EMBL" id="CAJNJA010063720">
    <property type="protein sequence ID" value="CAE7880269.1"/>
    <property type="molecule type" value="Genomic_DNA"/>
</dbReference>